<feature type="domain" description="RING-type" evidence="6">
    <location>
        <begin position="46"/>
        <end position="86"/>
    </location>
</feature>
<evidence type="ECO:0000256" key="3">
    <source>
        <dbReference type="ARBA" id="ARBA00022833"/>
    </source>
</evidence>
<dbReference type="PROSITE" id="PS50089">
    <property type="entry name" value="ZF_RING_2"/>
    <property type="match status" value="1"/>
</dbReference>
<evidence type="ECO:0000313" key="8">
    <source>
        <dbReference type="Proteomes" id="UP000270094"/>
    </source>
</evidence>
<evidence type="ECO:0000256" key="5">
    <source>
        <dbReference type="SAM" id="Phobius"/>
    </source>
</evidence>
<sequence>MQKYESMIDAAKVLLHIWFIYSLLISGILQDNFADIAISKSETEECTICCKASDLFGIGSCRHPVCMECAIRIRVLSNNRQCPVCRTEMETLCFIFVSSSLSNVSLSLPSSSHPDEDRFGLRFENGDAITRYEKYLAHVCKLCRSNGERLEFPTFVALRHHMSSVHQLTYCHICTENIIQFSRERKTYTRDGLQRHIRAGDRDDKSLKGSSFFPCILKFLFLL</sequence>
<dbReference type="SUPFAM" id="SSF57850">
    <property type="entry name" value="RING/U-box"/>
    <property type="match status" value="1"/>
</dbReference>
<dbReference type="InterPro" id="IPR013083">
    <property type="entry name" value="Znf_RING/FYVE/PHD"/>
</dbReference>
<dbReference type="GO" id="GO:0016567">
    <property type="term" value="P:protein ubiquitination"/>
    <property type="evidence" value="ECO:0007669"/>
    <property type="project" value="TreeGrafter"/>
</dbReference>
<dbReference type="GO" id="GO:0008270">
    <property type="term" value="F:zinc ion binding"/>
    <property type="evidence" value="ECO:0007669"/>
    <property type="project" value="UniProtKB-KW"/>
</dbReference>
<dbReference type="OrthoDB" id="3838338at2759"/>
<dbReference type="EMBL" id="UYYB01021584">
    <property type="protein sequence ID" value="VDM71680.1"/>
    <property type="molecule type" value="Genomic_DNA"/>
</dbReference>
<reference evidence="7 8" key="1">
    <citation type="submission" date="2018-11" db="EMBL/GenBank/DDBJ databases">
        <authorList>
            <consortium name="Pathogen Informatics"/>
        </authorList>
    </citation>
    <scope>NUCLEOTIDE SEQUENCE [LARGE SCALE GENOMIC DNA]</scope>
</reference>
<evidence type="ECO:0000256" key="1">
    <source>
        <dbReference type="ARBA" id="ARBA00022723"/>
    </source>
</evidence>
<protein>
    <recommendedName>
        <fullName evidence="6">RING-type domain-containing protein</fullName>
    </recommendedName>
</protein>
<dbReference type="Gene3D" id="3.30.40.10">
    <property type="entry name" value="Zinc/RING finger domain, C3HC4 (zinc finger)"/>
    <property type="match status" value="1"/>
</dbReference>
<dbReference type="PANTHER" id="PTHR22938:SF0">
    <property type="entry name" value="E3 UBIQUITIN-PROTEIN LIGASE ZNF598"/>
    <property type="match status" value="1"/>
</dbReference>
<dbReference type="Pfam" id="PF25447">
    <property type="entry name" value="RING_ZNF598"/>
    <property type="match status" value="1"/>
</dbReference>
<keyword evidence="1" id="KW-0479">Metal-binding</keyword>
<accession>A0A3P7IFF6</accession>
<keyword evidence="8" id="KW-1185">Reference proteome</keyword>
<dbReference type="Proteomes" id="UP000270094">
    <property type="component" value="Unassembled WGS sequence"/>
</dbReference>
<keyword evidence="5" id="KW-0812">Transmembrane</keyword>
<dbReference type="PROSITE" id="PS00518">
    <property type="entry name" value="ZF_RING_1"/>
    <property type="match status" value="1"/>
</dbReference>
<gene>
    <name evidence="7" type="ORF">SVUK_LOCUS6678</name>
</gene>
<dbReference type="InterPro" id="IPR017907">
    <property type="entry name" value="Znf_RING_CS"/>
</dbReference>
<dbReference type="InterPro" id="IPR044288">
    <property type="entry name" value="ZNF598/HEL2"/>
</dbReference>
<dbReference type="GO" id="GO:0043022">
    <property type="term" value="F:ribosome binding"/>
    <property type="evidence" value="ECO:0007669"/>
    <property type="project" value="TreeGrafter"/>
</dbReference>
<evidence type="ECO:0000256" key="4">
    <source>
        <dbReference type="PROSITE-ProRule" id="PRU00175"/>
    </source>
</evidence>
<evidence type="ECO:0000259" key="6">
    <source>
        <dbReference type="PROSITE" id="PS50089"/>
    </source>
</evidence>
<dbReference type="AlphaFoldDB" id="A0A3P7IFF6"/>
<dbReference type="InterPro" id="IPR001841">
    <property type="entry name" value="Znf_RING"/>
</dbReference>
<keyword evidence="3" id="KW-0862">Zinc</keyword>
<name>A0A3P7IFF6_STRVU</name>
<keyword evidence="5" id="KW-0472">Membrane</keyword>
<keyword evidence="5" id="KW-1133">Transmembrane helix</keyword>
<evidence type="ECO:0000256" key="2">
    <source>
        <dbReference type="ARBA" id="ARBA00022771"/>
    </source>
</evidence>
<dbReference type="GO" id="GO:0061630">
    <property type="term" value="F:ubiquitin protein ligase activity"/>
    <property type="evidence" value="ECO:0007669"/>
    <property type="project" value="InterPro"/>
</dbReference>
<dbReference type="PANTHER" id="PTHR22938">
    <property type="entry name" value="ZINC FINGER PROTEIN 598"/>
    <property type="match status" value="1"/>
</dbReference>
<proteinExistence type="predicted"/>
<feature type="transmembrane region" description="Helical" evidence="5">
    <location>
        <begin position="12"/>
        <end position="29"/>
    </location>
</feature>
<organism evidence="7 8">
    <name type="scientific">Strongylus vulgaris</name>
    <name type="common">Blood worm</name>
    <dbReference type="NCBI Taxonomy" id="40348"/>
    <lineage>
        <taxon>Eukaryota</taxon>
        <taxon>Metazoa</taxon>
        <taxon>Ecdysozoa</taxon>
        <taxon>Nematoda</taxon>
        <taxon>Chromadorea</taxon>
        <taxon>Rhabditida</taxon>
        <taxon>Rhabditina</taxon>
        <taxon>Rhabditomorpha</taxon>
        <taxon>Strongyloidea</taxon>
        <taxon>Strongylidae</taxon>
        <taxon>Strongylus</taxon>
    </lineage>
</organism>
<dbReference type="GO" id="GO:0072344">
    <property type="term" value="P:rescue of stalled ribosome"/>
    <property type="evidence" value="ECO:0007669"/>
    <property type="project" value="InterPro"/>
</dbReference>
<evidence type="ECO:0000313" key="7">
    <source>
        <dbReference type="EMBL" id="VDM71680.1"/>
    </source>
</evidence>
<keyword evidence="2 4" id="KW-0863">Zinc-finger</keyword>